<name>A0A6J4IJF0_9ACTN</name>
<gene>
    <name evidence="2" type="ORF">AVDCRST_MAG57-2311</name>
</gene>
<protein>
    <submittedName>
        <fullName evidence="2">Universal stress protein UspA and related nucleotide-binding proteins</fullName>
    </submittedName>
</protein>
<evidence type="ECO:0000313" key="2">
    <source>
        <dbReference type="EMBL" id="CAA9254464.1"/>
    </source>
</evidence>
<dbReference type="AlphaFoldDB" id="A0A6J4IJF0"/>
<feature type="compositionally biased region" description="Basic residues" evidence="1">
    <location>
        <begin position="40"/>
        <end position="54"/>
    </location>
</feature>
<feature type="non-terminal residue" evidence="2">
    <location>
        <position position="156"/>
    </location>
</feature>
<dbReference type="EMBL" id="CADCTI010000185">
    <property type="protein sequence ID" value="CAA9254464.1"/>
    <property type="molecule type" value="Genomic_DNA"/>
</dbReference>
<evidence type="ECO:0000256" key="1">
    <source>
        <dbReference type="SAM" id="MobiDB-lite"/>
    </source>
</evidence>
<feature type="compositionally biased region" description="Basic residues" evidence="1">
    <location>
        <begin position="61"/>
        <end position="73"/>
    </location>
</feature>
<proteinExistence type="predicted"/>
<feature type="compositionally biased region" description="Basic residues" evidence="1">
    <location>
        <begin position="112"/>
        <end position="127"/>
    </location>
</feature>
<reference evidence="2" key="1">
    <citation type="submission" date="2020-02" db="EMBL/GenBank/DDBJ databases">
        <authorList>
            <person name="Meier V. D."/>
        </authorList>
    </citation>
    <scope>NUCLEOTIDE SEQUENCE</scope>
    <source>
        <strain evidence="2">AVDCRST_MAG57</strain>
    </source>
</reference>
<organism evidence="2">
    <name type="scientific">uncultured Blastococcus sp</name>
    <dbReference type="NCBI Taxonomy" id="217144"/>
    <lineage>
        <taxon>Bacteria</taxon>
        <taxon>Bacillati</taxon>
        <taxon>Actinomycetota</taxon>
        <taxon>Actinomycetes</taxon>
        <taxon>Geodermatophilales</taxon>
        <taxon>Geodermatophilaceae</taxon>
        <taxon>Blastococcus</taxon>
        <taxon>environmental samples</taxon>
    </lineage>
</organism>
<feature type="non-terminal residue" evidence="2">
    <location>
        <position position="1"/>
    </location>
</feature>
<feature type="region of interest" description="Disordered" evidence="1">
    <location>
        <begin position="1"/>
        <end position="156"/>
    </location>
</feature>
<feature type="compositionally biased region" description="Basic residues" evidence="1">
    <location>
        <begin position="147"/>
        <end position="156"/>
    </location>
</feature>
<accession>A0A6J4IJF0</accession>
<sequence length="156" mass="17617">ERDGERLPHCRRRHRRVGLLAAGGGPRRRTGRRVRGDTRHRLRLPAHRGRRPRARPGAGRAARRGVPGRRIPPRRGDRAHGARARLLGRGQGREDRRRAGLAGRGAAGRRPPGGRRPARRRQPRSGRHQGSPARLRAGGRHPPFGVRRPRRAHHRL</sequence>